<reference evidence="2 3" key="1">
    <citation type="journal article" date="2021" name="Nat. Commun.">
        <title>Genetic determinants of endophytism in the Arabidopsis root mycobiome.</title>
        <authorList>
            <person name="Mesny F."/>
            <person name="Miyauchi S."/>
            <person name="Thiergart T."/>
            <person name="Pickel B."/>
            <person name="Atanasova L."/>
            <person name="Karlsson M."/>
            <person name="Huettel B."/>
            <person name="Barry K.W."/>
            <person name="Haridas S."/>
            <person name="Chen C."/>
            <person name="Bauer D."/>
            <person name="Andreopoulos W."/>
            <person name="Pangilinan J."/>
            <person name="LaButti K."/>
            <person name="Riley R."/>
            <person name="Lipzen A."/>
            <person name="Clum A."/>
            <person name="Drula E."/>
            <person name="Henrissat B."/>
            <person name="Kohler A."/>
            <person name="Grigoriev I.V."/>
            <person name="Martin F.M."/>
            <person name="Hacquard S."/>
        </authorList>
    </citation>
    <scope>NUCLEOTIDE SEQUENCE [LARGE SCALE GENOMIC DNA]</scope>
    <source>
        <strain evidence="2 3">MPI-CAGE-CH-0241</strain>
    </source>
</reference>
<organism evidence="2 3">
    <name type="scientific">Thelonectria olida</name>
    <dbReference type="NCBI Taxonomy" id="1576542"/>
    <lineage>
        <taxon>Eukaryota</taxon>
        <taxon>Fungi</taxon>
        <taxon>Dikarya</taxon>
        <taxon>Ascomycota</taxon>
        <taxon>Pezizomycotina</taxon>
        <taxon>Sordariomycetes</taxon>
        <taxon>Hypocreomycetidae</taxon>
        <taxon>Hypocreales</taxon>
        <taxon>Nectriaceae</taxon>
        <taxon>Thelonectria</taxon>
    </lineage>
</organism>
<feature type="region of interest" description="Disordered" evidence="1">
    <location>
        <begin position="1"/>
        <end position="33"/>
    </location>
</feature>
<dbReference type="Proteomes" id="UP000777438">
    <property type="component" value="Unassembled WGS sequence"/>
</dbReference>
<gene>
    <name evidence="2" type="ORF">B0T10DRAFT_572143</name>
</gene>
<accession>A0A9P9APP8</accession>
<name>A0A9P9APP8_9HYPO</name>
<dbReference type="AlphaFoldDB" id="A0A9P9APP8"/>
<comment type="caution">
    <text evidence="2">The sequence shown here is derived from an EMBL/GenBank/DDBJ whole genome shotgun (WGS) entry which is preliminary data.</text>
</comment>
<dbReference type="OrthoDB" id="4996438at2759"/>
<evidence type="ECO:0000313" key="3">
    <source>
        <dbReference type="Proteomes" id="UP000777438"/>
    </source>
</evidence>
<keyword evidence="3" id="KW-1185">Reference proteome</keyword>
<proteinExistence type="predicted"/>
<evidence type="ECO:0000256" key="1">
    <source>
        <dbReference type="SAM" id="MobiDB-lite"/>
    </source>
</evidence>
<dbReference type="EMBL" id="JAGPYM010000010">
    <property type="protein sequence ID" value="KAH6889952.1"/>
    <property type="molecule type" value="Genomic_DNA"/>
</dbReference>
<evidence type="ECO:0000313" key="2">
    <source>
        <dbReference type="EMBL" id="KAH6889952.1"/>
    </source>
</evidence>
<protein>
    <submittedName>
        <fullName evidence="2">Uncharacterized protein</fullName>
    </submittedName>
</protein>
<sequence length="126" mass="14162">MHPYEKPLPSLPLPLQLRETSSRDGGTTHPPRSLAILGEENRRLRKEVESLRHIVIEQDSQIKALQDQVGRDSQQKNRHAEQAAILFKSIRAAVEAYRDATSSQESTAPDPFAALCAFSDSDEEWV</sequence>